<proteinExistence type="predicted"/>
<accession>A0ABR6JYX9</accession>
<protein>
    <submittedName>
        <fullName evidence="1">Parvulin-like peptidyl-prolyl isomerase</fullName>
    </submittedName>
</protein>
<comment type="caution">
    <text evidence="1">The sequence shown here is derived from an EMBL/GenBank/DDBJ whole genome shotgun (WGS) entry which is preliminary data.</text>
</comment>
<sequence length="86" mass="10032">MEQKEKETGILQQVLQKLGRKHTVIADTLARLKERGVKLSQSRLYQIIADDEARKEVVDVFLEVAEEEFARRRQVQERARQLIAEA</sequence>
<name>A0ABR6JYX9_9BACT</name>
<evidence type="ECO:0000313" key="2">
    <source>
        <dbReference type="Proteomes" id="UP000579570"/>
    </source>
</evidence>
<organism evidence="1 2">
    <name type="scientific">Hymenobacter latericoloratus</name>
    <dbReference type="NCBI Taxonomy" id="1411121"/>
    <lineage>
        <taxon>Bacteria</taxon>
        <taxon>Pseudomonadati</taxon>
        <taxon>Bacteroidota</taxon>
        <taxon>Cytophagia</taxon>
        <taxon>Cytophagales</taxon>
        <taxon>Hymenobacteraceae</taxon>
        <taxon>Hymenobacter</taxon>
    </lineage>
</organism>
<dbReference type="EMBL" id="JACHNV010000003">
    <property type="protein sequence ID" value="MBB4601931.1"/>
    <property type="molecule type" value="Genomic_DNA"/>
</dbReference>
<dbReference type="Proteomes" id="UP000579570">
    <property type="component" value="Unassembled WGS sequence"/>
</dbReference>
<evidence type="ECO:0000313" key="1">
    <source>
        <dbReference type="EMBL" id="MBB4601931.1"/>
    </source>
</evidence>
<keyword evidence="2" id="KW-1185">Reference proteome</keyword>
<gene>
    <name evidence="1" type="ORF">GGU46_002573</name>
</gene>
<reference evidence="1 2" key="1">
    <citation type="submission" date="2020-08" db="EMBL/GenBank/DDBJ databases">
        <title>Genomic Encyclopedia of Type Strains, Phase IV (KMG-IV): sequencing the most valuable type-strain genomes for metagenomic binning, comparative biology and taxonomic classification.</title>
        <authorList>
            <person name="Goeker M."/>
        </authorList>
    </citation>
    <scope>NUCLEOTIDE SEQUENCE [LARGE SCALE GENOMIC DNA]</scope>
    <source>
        <strain evidence="1 2">DSM 26701</strain>
    </source>
</reference>